<evidence type="ECO:0008006" key="4">
    <source>
        <dbReference type="Google" id="ProtNLM"/>
    </source>
</evidence>
<protein>
    <recommendedName>
        <fullName evidence="4">AAA domain-containing protein</fullName>
    </recommendedName>
</protein>
<feature type="compositionally biased region" description="Polar residues" evidence="1">
    <location>
        <begin position="371"/>
        <end position="384"/>
    </location>
</feature>
<evidence type="ECO:0000313" key="3">
    <source>
        <dbReference type="Proteomes" id="UP001500751"/>
    </source>
</evidence>
<dbReference type="EMBL" id="BAAAQN010000006">
    <property type="protein sequence ID" value="GAA2019170.1"/>
    <property type="molecule type" value="Genomic_DNA"/>
</dbReference>
<evidence type="ECO:0000313" key="2">
    <source>
        <dbReference type="EMBL" id="GAA2019170.1"/>
    </source>
</evidence>
<gene>
    <name evidence="2" type="ORF">GCM10009839_14460</name>
</gene>
<organism evidence="2 3">
    <name type="scientific">Catenulispora yoronensis</name>
    <dbReference type="NCBI Taxonomy" id="450799"/>
    <lineage>
        <taxon>Bacteria</taxon>
        <taxon>Bacillati</taxon>
        <taxon>Actinomycetota</taxon>
        <taxon>Actinomycetes</taxon>
        <taxon>Catenulisporales</taxon>
        <taxon>Catenulisporaceae</taxon>
        <taxon>Catenulispora</taxon>
    </lineage>
</organism>
<comment type="caution">
    <text evidence="2">The sequence shown here is derived from an EMBL/GenBank/DDBJ whole genome shotgun (WGS) entry which is preliminary data.</text>
</comment>
<sequence>MSVAAPPGPPANNPAIPFLKTRLPTGKPPWPLVLLAGVHKCGKSYTAAEFSGSDLIGRTFWIEIGEGDANHYGEVPGAHYEIVDHDGSYKGIMYAAWAATKQLRYDDRPNAIVVDNVTQLWEMLTAEIQAIANRRRKDPDTEATITMDLWNVAKKRWGDFIDVLRAHDGPVLLIARLEHTTIVDASGQPTKDKDWKIRAEKNLPFEVDVVITMPEYRTFEVSGVRSLRLQIPRGEKRLIPDFTTHDLMQRLGLDAAGATEPRVYVAPRPDPVDALALTAAESTGQGGVGPAGPGSPRASAEQVREILDLLDRVGPADGPSRLRLVSEILGTAVSGPGDLDPQQAQTVISTLRAPEPGDAEPPEHAGEASQPAESTKPSEDGQQPSPLPVIPALEQVAAEPPRSRPGVEDFGKSLTDAKHLEAVDRVESRIIRDFHATAINNAMFVDLAIAVAERRAELGAPPPVNPAAGALTAILSRAASKRNSLQDVGRIHALIHQHAASGALPQAEAAELLEQCKAVYQAVATHTGASEPQAA</sequence>
<reference evidence="2 3" key="1">
    <citation type="journal article" date="2019" name="Int. J. Syst. Evol. Microbiol.">
        <title>The Global Catalogue of Microorganisms (GCM) 10K type strain sequencing project: providing services to taxonomists for standard genome sequencing and annotation.</title>
        <authorList>
            <consortium name="The Broad Institute Genomics Platform"/>
            <consortium name="The Broad Institute Genome Sequencing Center for Infectious Disease"/>
            <person name="Wu L."/>
            <person name="Ma J."/>
        </authorList>
    </citation>
    <scope>NUCLEOTIDE SEQUENCE [LARGE SCALE GENOMIC DNA]</scope>
    <source>
        <strain evidence="2 3">JCM 16014</strain>
    </source>
</reference>
<name>A0ABN2TS44_9ACTN</name>
<dbReference type="RefSeq" id="WP_344664720.1">
    <property type="nucleotide sequence ID" value="NZ_BAAAQN010000006.1"/>
</dbReference>
<dbReference type="Proteomes" id="UP001500751">
    <property type="component" value="Unassembled WGS sequence"/>
</dbReference>
<feature type="region of interest" description="Disordered" evidence="1">
    <location>
        <begin position="353"/>
        <end position="387"/>
    </location>
</feature>
<keyword evidence="3" id="KW-1185">Reference proteome</keyword>
<proteinExistence type="predicted"/>
<dbReference type="Pfam" id="PF13479">
    <property type="entry name" value="AAA_24"/>
    <property type="match status" value="1"/>
</dbReference>
<accession>A0ABN2TS44</accession>
<evidence type="ECO:0000256" key="1">
    <source>
        <dbReference type="SAM" id="MobiDB-lite"/>
    </source>
</evidence>